<dbReference type="Proteomes" id="UP000284706">
    <property type="component" value="Unassembled WGS sequence"/>
</dbReference>
<reference evidence="1 2" key="1">
    <citation type="journal article" date="2018" name="Evol. Lett.">
        <title>Horizontal gene cluster transfer increased hallucinogenic mushroom diversity.</title>
        <authorList>
            <person name="Reynolds H.T."/>
            <person name="Vijayakumar V."/>
            <person name="Gluck-Thaler E."/>
            <person name="Korotkin H.B."/>
            <person name="Matheny P.B."/>
            <person name="Slot J.C."/>
        </authorList>
    </citation>
    <scope>NUCLEOTIDE SEQUENCE [LARGE SCALE GENOMIC DNA]</scope>
    <source>
        <strain evidence="1 2">SRW20</strain>
    </source>
</reference>
<comment type="caution">
    <text evidence="1">The sequence shown here is derived from an EMBL/GenBank/DDBJ whole genome shotgun (WGS) entry which is preliminary data.</text>
</comment>
<name>A0A409WR37_9AGAR</name>
<sequence length="71" mass="8220">MPYQLQECFDDLSRAKIKNLCLEEWGRKSKLRSSNPGNYCPYRTLVQPFLKVRAPSDTVFIKPGTKSIKIN</sequence>
<evidence type="ECO:0000313" key="1">
    <source>
        <dbReference type="EMBL" id="PPQ80973.1"/>
    </source>
</evidence>
<dbReference type="EMBL" id="NHYE01004912">
    <property type="protein sequence ID" value="PPQ80973.1"/>
    <property type="molecule type" value="Genomic_DNA"/>
</dbReference>
<protein>
    <submittedName>
        <fullName evidence="1">Uncharacterized protein</fullName>
    </submittedName>
</protein>
<keyword evidence="2" id="KW-1185">Reference proteome</keyword>
<dbReference type="AlphaFoldDB" id="A0A409WR37"/>
<organism evidence="1 2">
    <name type="scientific">Gymnopilus dilepis</name>
    <dbReference type="NCBI Taxonomy" id="231916"/>
    <lineage>
        <taxon>Eukaryota</taxon>
        <taxon>Fungi</taxon>
        <taxon>Dikarya</taxon>
        <taxon>Basidiomycota</taxon>
        <taxon>Agaricomycotina</taxon>
        <taxon>Agaricomycetes</taxon>
        <taxon>Agaricomycetidae</taxon>
        <taxon>Agaricales</taxon>
        <taxon>Agaricineae</taxon>
        <taxon>Hymenogastraceae</taxon>
        <taxon>Gymnopilus</taxon>
    </lineage>
</organism>
<proteinExistence type="predicted"/>
<evidence type="ECO:0000313" key="2">
    <source>
        <dbReference type="Proteomes" id="UP000284706"/>
    </source>
</evidence>
<accession>A0A409WR37</accession>
<dbReference type="InParanoid" id="A0A409WR37"/>
<gene>
    <name evidence="1" type="ORF">CVT26_003520</name>
</gene>